<dbReference type="Gene3D" id="2.120.10.30">
    <property type="entry name" value="TolB, C-terminal domain"/>
    <property type="match status" value="2"/>
</dbReference>
<comment type="caution">
    <text evidence="4">The sequence shown here is derived from an EMBL/GenBank/DDBJ whole genome shotgun (WGS) entry which is preliminary data.</text>
</comment>
<protein>
    <submittedName>
        <fullName evidence="4">Uncharacterized protein</fullName>
    </submittedName>
</protein>
<evidence type="ECO:0000313" key="5">
    <source>
        <dbReference type="Proteomes" id="UP001066276"/>
    </source>
</evidence>
<feature type="region of interest" description="Disordered" evidence="3">
    <location>
        <begin position="346"/>
        <end position="367"/>
    </location>
</feature>
<reference evidence="4" key="1">
    <citation type="journal article" date="2022" name="bioRxiv">
        <title>Sequencing and chromosome-scale assembly of the giantPleurodeles waltlgenome.</title>
        <authorList>
            <person name="Brown T."/>
            <person name="Elewa A."/>
            <person name="Iarovenko S."/>
            <person name="Subramanian E."/>
            <person name="Araus A.J."/>
            <person name="Petzold A."/>
            <person name="Susuki M."/>
            <person name="Suzuki K.-i.T."/>
            <person name="Hayashi T."/>
            <person name="Toyoda A."/>
            <person name="Oliveira C."/>
            <person name="Osipova E."/>
            <person name="Leigh N.D."/>
            <person name="Simon A."/>
            <person name="Yun M.H."/>
        </authorList>
    </citation>
    <scope>NUCLEOTIDE SEQUENCE</scope>
    <source>
        <strain evidence="4">20211129_DDA</strain>
        <tissue evidence="4">Liver</tissue>
    </source>
</reference>
<proteinExistence type="predicted"/>
<dbReference type="Proteomes" id="UP001066276">
    <property type="component" value="Chromosome 10"/>
</dbReference>
<dbReference type="Pfam" id="PF01436">
    <property type="entry name" value="NHL"/>
    <property type="match status" value="1"/>
</dbReference>
<evidence type="ECO:0000313" key="4">
    <source>
        <dbReference type="EMBL" id="KAJ1097307.1"/>
    </source>
</evidence>
<feature type="repeat" description="NHL" evidence="2">
    <location>
        <begin position="311"/>
        <end position="341"/>
    </location>
</feature>
<evidence type="ECO:0000256" key="3">
    <source>
        <dbReference type="SAM" id="MobiDB-lite"/>
    </source>
</evidence>
<name>A0AAV7M447_PLEWA</name>
<dbReference type="SUPFAM" id="SSF101898">
    <property type="entry name" value="NHL repeat"/>
    <property type="match status" value="1"/>
</dbReference>
<gene>
    <name evidence="4" type="ORF">NDU88_002432</name>
</gene>
<dbReference type="InterPro" id="IPR050952">
    <property type="entry name" value="TRIM-NHL_E3_ligases"/>
</dbReference>
<sequence>MDYTLETTRKKEDLLRAVRSLQVKSENTLQKASPLLSYHQGLGMVKECHIHQLTEKTKTICHDLEDIKNLLCFRQNELVQRIPNPDCTLYGGVNGIHCSLDGIVYVTSENGPWVHLLNRSGQSFQSLQCVEWNRGKEYFLPEDVTVTRSGLVAVTDMVNGAVRIFNPNSKFFKGKWIKIGTFDSPTGIAVDSQGRILVADYILGKVHLFATDHAFKVVSTHTISGLQGPRYVSLVPDGGFVVSEECRDVKLFSPNHKLVASIGNKYGHRFGNPAGVCADTEGNLIVADEQQRKVHLFPPSGSPVCLVSEGLKRPTGVACSAFGQLLVADTGENCIKVFRYRVKPGSIPESPRMGNGNPTLTPREKPS</sequence>
<keyword evidence="5" id="KW-1185">Reference proteome</keyword>
<feature type="repeat" description="NHL" evidence="2">
    <location>
        <begin position="180"/>
        <end position="212"/>
    </location>
</feature>
<dbReference type="GO" id="GO:0061630">
    <property type="term" value="F:ubiquitin protein ligase activity"/>
    <property type="evidence" value="ECO:0007669"/>
    <property type="project" value="TreeGrafter"/>
</dbReference>
<dbReference type="AlphaFoldDB" id="A0AAV7M447"/>
<evidence type="ECO:0000256" key="1">
    <source>
        <dbReference type="ARBA" id="ARBA00022737"/>
    </source>
</evidence>
<dbReference type="InterPro" id="IPR001258">
    <property type="entry name" value="NHL_repeat"/>
</dbReference>
<dbReference type="PROSITE" id="PS51125">
    <property type="entry name" value="NHL"/>
    <property type="match status" value="2"/>
</dbReference>
<dbReference type="EMBL" id="JANPWB010000014">
    <property type="protein sequence ID" value="KAJ1097307.1"/>
    <property type="molecule type" value="Genomic_DNA"/>
</dbReference>
<dbReference type="GO" id="GO:0000209">
    <property type="term" value="P:protein polyubiquitination"/>
    <property type="evidence" value="ECO:0007669"/>
    <property type="project" value="TreeGrafter"/>
</dbReference>
<dbReference type="PANTHER" id="PTHR24104">
    <property type="entry name" value="E3 UBIQUITIN-PROTEIN LIGASE NHLRC1-RELATED"/>
    <property type="match status" value="1"/>
</dbReference>
<dbReference type="PANTHER" id="PTHR24104:SF21">
    <property type="entry name" value="TRIPARTITE MOTIF-CONTAINING PROTEIN 3"/>
    <property type="match status" value="1"/>
</dbReference>
<accession>A0AAV7M447</accession>
<organism evidence="4 5">
    <name type="scientific">Pleurodeles waltl</name>
    <name type="common">Iberian ribbed newt</name>
    <dbReference type="NCBI Taxonomy" id="8319"/>
    <lineage>
        <taxon>Eukaryota</taxon>
        <taxon>Metazoa</taxon>
        <taxon>Chordata</taxon>
        <taxon>Craniata</taxon>
        <taxon>Vertebrata</taxon>
        <taxon>Euteleostomi</taxon>
        <taxon>Amphibia</taxon>
        <taxon>Batrachia</taxon>
        <taxon>Caudata</taxon>
        <taxon>Salamandroidea</taxon>
        <taxon>Salamandridae</taxon>
        <taxon>Pleurodelinae</taxon>
        <taxon>Pleurodeles</taxon>
    </lineage>
</organism>
<evidence type="ECO:0000256" key="2">
    <source>
        <dbReference type="PROSITE-ProRule" id="PRU00504"/>
    </source>
</evidence>
<keyword evidence="1" id="KW-0677">Repeat</keyword>
<dbReference type="InterPro" id="IPR011042">
    <property type="entry name" value="6-blade_b-propeller_TolB-like"/>
</dbReference>
<dbReference type="GO" id="GO:0043161">
    <property type="term" value="P:proteasome-mediated ubiquitin-dependent protein catabolic process"/>
    <property type="evidence" value="ECO:0007669"/>
    <property type="project" value="TreeGrafter"/>
</dbReference>